<proteinExistence type="predicted"/>
<keyword evidence="1" id="KW-1133">Transmembrane helix</keyword>
<keyword evidence="1" id="KW-0472">Membrane</keyword>
<feature type="transmembrane region" description="Helical" evidence="1">
    <location>
        <begin position="164"/>
        <end position="186"/>
    </location>
</feature>
<protein>
    <recommendedName>
        <fullName evidence="5">Lipoprotein</fullName>
    </recommendedName>
</protein>
<organism evidence="3 4">
    <name type="scientific">Mycoplasma phocimorsus</name>
    <dbReference type="NCBI Taxonomy" id="3045839"/>
    <lineage>
        <taxon>Bacteria</taxon>
        <taxon>Bacillati</taxon>
        <taxon>Mycoplasmatota</taxon>
        <taxon>Mollicutes</taxon>
        <taxon>Mycoplasmataceae</taxon>
        <taxon>Mycoplasma</taxon>
    </lineage>
</organism>
<feature type="chain" id="PRO_5042558898" description="Lipoprotein" evidence="2">
    <location>
        <begin position="22"/>
        <end position="224"/>
    </location>
</feature>
<evidence type="ECO:0000313" key="4">
    <source>
        <dbReference type="Proteomes" id="UP001224428"/>
    </source>
</evidence>
<comment type="caution">
    <text evidence="3">The sequence shown here is derived from an EMBL/GenBank/DDBJ whole genome shotgun (WGS) entry which is preliminary data.</text>
</comment>
<keyword evidence="4" id="KW-1185">Reference proteome</keyword>
<dbReference type="AlphaFoldDB" id="A0AAJ1UZQ7"/>
<keyword evidence="2" id="KW-0732">Signal</keyword>
<gene>
    <name evidence="3" type="ORF">QLQ80_02765</name>
</gene>
<sequence>MKRIFKISLFSTLLIATPLLSLSCQSNLKIEKEVDAKKSNINNYVGKISEKIKNEEANAYKDNSLVSVNIEIDDEVNNIMKKEVNSDDIEIPIKLNNEQFIQKQEEIIAKEEKNSVEANLIVVEKISLKEEKDKKEEENYKEEIKNKIINKKTTKNYKIDGRKVAGVVFALLIEFGLVFGTAYGIYKYINPSIIREITTETITHWIRIGKVEEMKVSSILQKSK</sequence>
<reference evidence="3" key="1">
    <citation type="submission" date="2023-05" db="EMBL/GenBank/DDBJ databases">
        <title>Mycoplasma phocimorsus sp. nov., isolated from Scandinavian patients with seal finger or septic arthritis after contact with seals.</title>
        <authorList>
            <person name="Skafte-Holm A."/>
            <person name="Pedersen T.R."/>
            <person name="Froelund M."/>
            <person name="Stegger M."/>
            <person name="Qvortrup K."/>
            <person name="Michaels D.L."/>
            <person name="Brown D.R."/>
            <person name="Jensen J.S."/>
        </authorList>
    </citation>
    <scope>NUCLEOTIDE SEQUENCE</scope>
    <source>
        <strain evidence="3">M5725</strain>
    </source>
</reference>
<dbReference type="Proteomes" id="UP001224428">
    <property type="component" value="Unassembled WGS sequence"/>
</dbReference>
<dbReference type="EMBL" id="JASDDP010000024">
    <property type="protein sequence ID" value="MDJ1645988.1"/>
    <property type="molecule type" value="Genomic_DNA"/>
</dbReference>
<evidence type="ECO:0008006" key="5">
    <source>
        <dbReference type="Google" id="ProtNLM"/>
    </source>
</evidence>
<dbReference type="PROSITE" id="PS51257">
    <property type="entry name" value="PROKAR_LIPOPROTEIN"/>
    <property type="match status" value="1"/>
</dbReference>
<evidence type="ECO:0000313" key="3">
    <source>
        <dbReference type="EMBL" id="MDJ1645988.1"/>
    </source>
</evidence>
<name>A0AAJ1UZQ7_9MOLU</name>
<feature type="signal peptide" evidence="2">
    <location>
        <begin position="1"/>
        <end position="21"/>
    </location>
</feature>
<dbReference type="RefSeq" id="WP_283827384.1">
    <property type="nucleotide sequence ID" value="NZ_JASDDP010000024.1"/>
</dbReference>
<accession>A0AAJ1UZQ7</accession>
<evidence type="ECO:0000256" key="1">
    <source>
        <dbReference type="SAM" id="Phobius"/>
    </source>
</evidence>
<evidence type="ECO:0000256" key="2">
    <source>
        <dbReference type="SAM" id="SignalP"/>
    </source>
</evidence>
<keyword evidence="1" id="KW-0812">Transmembrane</keyword>